<dbReference type="PANTHER" id="PTHR43772:SF2">
    <property type="entry name" value="PUTATIVE (AFU_ORTHOLOGUE AFUA_2G04480)-RELATED"/>
    <property type="match status" value="1"/>
</dbReference>
<name>A0ABU1TBG9_9SPHI</name>
<keyword evidence="11" id="KW-1185">Reference proteome</keyword>
<dbReference type="SUPFAM" id="SSF75005">
    <property type="entry name" value="Arabinanase/levansucrase/invertase"/>
    <property type="match status" value="1"/>
</dbReference>
<dbReference type="InterPro" id="IPR000421">
    <property type="entry name" value="FA58C"/>
</dbReference>
<dbReference type="RefSeq" id="WP_310096246.1">
    <property type="nucleotide sequence ID" value="NZ_JAVDUU010000002.1"/>
</dbReference>
<dbReference type="Pfam" id="PF04616">
    <property type="entry name" value="Glyco_hydro_43"/>
    <property type="match status" value="1"/>
</dbReference>
<keyword evidence="4" id="KW-0378">Hydrolase</keyword>
<keyword evidence="3 8" id="KW-0732">Signal</keyword>
<dbReference type="SMART" id="SM00560">
    <property type="entry name" value="LamGL"/>
    <property type="match status" value="1"/>
</dbReference>
<evidence type="ECO:0000256" key="3">
    <source>
        <dbReference type="ARBA" id="ARBA00022729"/>
    </source>
</evidence>
<keyword evidence="6" id="KW-0119">Carbohydrate metabolism</keyword>
<feature type="domain" description="F5/8 type C" evidence="9">
    <location>
        <begin position="320"/>
        <end position="465"/>
    </location>
</feature>
<dbReference type="Gene3D" id="2.115.10.20">
    <property type="entry name" value="Glycosyl hydrolase domain, family 43"/>
    <property type="match status" value="1"/>
</dbReference>
<dbReference type="InterPro" id="IPR013320">
    <property type="entry name" value="ConA-like_dom_sf"/>
</dbReference>
<keyword evidence="7" id="KW-0326">Glycosidase</keyword>
<keyword evidence="2" id="KW-0624">Polysaccharide degradation</keyword>
<evidence type="ECO:0000256" key="5">
    <source>
        <dbReference type="ARBA" id="ARBA00023157"/>
    </source>
</evidence>
<dbReference type="EMBL" id="JAVDUU010000002">
    <property type="protein sequence ID" value="MDR6942747.1"/>
    <property type="molecule type" value="Genomic_DNA"/>
</dbReference>
<evidence type="ECO:0000313" key="11">
    <source>
        <dbReference type="Proteomes" id="UP001247620"/>
    </source>
</evidence>
<dbReference type="Gene3D" id="2.60.120.200">
    <property type="match status" value="3"/>
</dbReference>
<comment type="similarity">
    <text evidence="1">Belongs to the glycosyl hydrolase 43 family.</text>
</comment>
<evidence type="ECO:0000256" key="8">
    <source>
        <dbReference type="SAM" id="SignalP"/>
    </source>
</evidence>
<evidence type="ECO:0000256" key="4">
    <source>
        <dbReference type="ARBA" id="ARBA00022801"/>
    </source>
</evidence>
<reference evidence="10 11" key="1">
    <citation type="submission" date="2023-07" db="EMBL/GenBank/DDBJ databases">
        <title>Sorghum-associated microbial communities from plants grown in Nebraska, USA.</title>
        <authorList>
            <person name="Schachtman D."/>
        </authorList>
    </citation>
    <scope>NUCLEOTIDE SEQUENCE [LARGE SCALE GENOMIC DNA]</scope>
    <source>
        <strain evidence="10 11">3262</strain>
    </source>
</reference>
<gene>
    <name evidence="10" type="ORF">J2W55_002589</name>
</gene>
<dbReference type="InterPro" id="IPR023296">
    <property type="entry name" value="Glyco_hydro_beta-prop_sf"/>
</dbReference>
<dbReference type="Pfam" id="PF00754">
    <property type="entry name" value="F5_F8_type_C"/>
    <property type="match status" value="1"/>
</dbReference>
<dbReference type="SUPFAM" id="SSF49785">
    <property type="entry name" value="Galactose-binding domain-like"/>
    <property type="match status" value="1"/>
</dbReference>
<evidence type="ECO:0000256" key="1">
    <source>
        <dbReference type="ARBA" id="ARBA00009865"/>
    </source>
</evidence>
<evidence type="ECO:0000256" key="7">
    <source>
        <dbReference type="ARBA" id="ARBA00023295"/>
    </source>
</evidence>
<dbReference type="InterPro" id="IPR008979">
    <property type="entry name" value="Galactose-bd-like_sf"/>
</dbReference>
<dbReference type="SUPFAM" id="SSF49899">
    <property type="entry name" value="Concanavalin A-like lectins/glucanases"/>
    <property type="match status" value="2"/>
</dbReference>
<dbReference type="Pfam" id="PF13385">
    <property type="entry name" value="Laminin_G_3"/>
    <property type="match status" value="2"/>
</dbReference>
<dbReference type="Proteomes" id="UP001247620">
    <property type="component" value="Unassembled WGS sequence"/>
</dbReference>
<organism evidence="10 11">
    <name type="scientific">Mucilaginibacter pocheonensis</name>
    <dbReference type="NCBI Taxonomy" id="398050"/>
    <lineage>
        <taxon>Bacteria</taxon>
        <taxon>Pseudomonadati</taxon>
        <taxon>Bacteroidota</taxon>
        <taxon>Sphingobacteriia</taxon>
        <taxon>Sphingobacteriales</taxon>
        <taxon>Sphingobacteriaceae</taxon>
        <taxon>Mucilaginibacter</taxon>
    </lineage>
</organism>
<evidence type="ECO:0000259" key="9">
    <source>
        <dbReference type="PROSITE" id="PS50022"/>
    </source>
</evidence>
<dbReference type="InterPro" id="IPR052176">
    <property type="entry name" value="Glycosyl_Hydrlase_43_Enz"/>
</dbReference>
<dbReference type="InterPro" id="IPR006558">
    <property type="entry name" value="LamG-like"/>
</dbReference>
<evidence type="ECO:0000313" key="10">
    <source>
        <dbReference type="EMBL" id="MDR6942747.1"/>
    </source>
</evidence>
<evidence type="ECO:0000256" key="6">
    <source>
        <dbReference type="ARBA" id="ARBA00023277"/>
    </source>
</evidence>
<dbReference type="CDD" id="cd18608">
    <property type="entry name" value="GH43_F5-8_typeC-like"/>
    <property type="match status" value="1"/>
</dbReference>
<feature type="chain" id="PRO_5045685259" description="F5/8 type C domain-containing protein" evidence="8">
    <location>
        <begin position="25"/>
        <end position="1206"/>
    </location>
</feature>
<dbReference type="PROSITE" id="PS50022">
    <property type="entry name" value="FA58C_3"/>
    <property type="match status" value="1"/>
</dbReference>
<sequence length="1206" mass="133313">MMHNFFIRFAFLWWLCLSALISFAQQQSDVTPGNGNPILPGYFADPTVRKFGDTYYIYATTDGNGGGHGPSQVWTSKDFVNWTMRDMNWPTSDYYWAPDVINGNDGRYYMYYCQPVDIYGASSSSPVGPWTPLLPGGKAMIPNYFIPGVITLDGQTFKDDDGKIYMFWGTWGIYPDHGCGVGLLNSDMHSFSKTAKIPNTIAKDFFEAPFMFKRKGIYYFTYSSGRCEDSTYRVQYAISKTSPMGPFEFGKNNPILNTNTDGTIHGPGHESVIQVGDDFYMVYHRHNNPHSNGGYHRQVCADKIVFDDDGNIEKVIPTHTGVGLLGKSTYSVTDQAYVKKVTASSFYNNNYQPSFAVDNNNGTLWKPADNSTAPAWLTIDLGNVMPIKQVLIQFEYATWYYQYFIETSVDGKIWKLFSDKRSNKQHGSPMLDSGSAMARFIRLTITGTEYPGLYKAVWNIKVYGEPVISGYANHASKTGSLPSNASQMNAKSVPAQQKGLLVSLDAINFQAGEAVNKWKNKGSLGGDFTTTGKSPVIDIIAGKKALVFNGAQLLKSTVDVPLSLAGNNSYTVSYWVYSSQTRDENPVLSWTNGESDHKSATFGYGSNSTAGAVQHFGVSDLQYQEMPPAGKWHHVVVTFDGTFEKLFVDGVLNNKENKMLFLQPAVKFTVGAKTNLSAYFMGALSSLAIYDRALPDSTIQQWAKHPHRSDIAVYLDASRLNYGKLQKWKNDGDTGSEFQSADGTLPEVADIGGKIAVGFNGEESLTFNTSLAWDNNGKQDYSIALSVYQSAPKPGLPIISTQIPVKPIISTDKTLRSGQWHYITKTFKGTLVKEYVDGVLVSSASTQTESHIPGGLSIGNGFKGALSNLVVYKHALSYTEIKQISQNWKRNDHPPIKRVPVFEIAPRAITPNMVDMQAHEDASIKSNLQYNFINETDTSKSSGWQTGAHYIDYGLLADKNYSYSFKVKDSYGNVSAKTTALPVNTSSARFNIATDQFFINKDFTADSLTGTIWNGLIGAGGKQEGKIFAGNHTLTLESKGSNWDGNMPYGPFIYQNVSGDFVAEVEVIDVSGLTEKKVTGNNDAGLMVRRMKQPGSEGSEALLQNGIFPAWNCGNLFTNFKDGDRMQTNTQAGWNYDRHLQIQKTGKLFYIRSSSDGTHWTDLPGSPVLRPDLDGSPVQVGLYQSTYGPQKAYIKFSGFKLITRKK</sequence>
<keyword evidence="2" id="KW-0858">Xylan degradation</keyword>
<dbReference type="InterPro" id="IPR006710">
    <property type="entry name" value="Glyco_hydro_43"/>
</dbReference>
<dbReference type="Gene3D" id="2.60.120.260">
    <property type="entry name" value="Galactose-binding domain-like"/>
    <property type="match status" value="1"/>
</dbReference>
<protein>
    <recommendedName>
        <fullName evidence="9">F5/8 type C domain-containing protein</fullName>
    </recommendedName>
</protein>
<keyword evidence="5" id="KW-1015">Disulfide bond</keyword>
<evidence type="ECO:0000256" key="2">
    <source>
        <dbReference type="ARBA" id="ARBA00022651"/>
    </source>
</evidence>
<dbReference type="PANTHER" id="PTHR43772">
    <property type="entry name" value="ENDO-1,4-BETA-XYLANASE"/>
    <property type="match status" value="1"/>
</dbReference>
<comment type="caution">
    <text evidence="10">The sequence shown here is derived from an EMBL/GenBank/DDBJ whole genome shotgun (WGS) entry which is preliminary data.</text>
</comment>
<proteinExistence type="inferred from homology"/>
<feature type="signal peptide" evidence="8">
    <location>
        <begin position="1"/>
        <end position="24"/>
    </location>
</feature>
<accession>A0ABU1TBG9</accession>